<dbReference type="Proteomes" id="UP000471166">
    <property type="component" value="Unassembled WGS sequence"/>
</dbReference>
<gene>
    <name evidence="1" type="ORF">GV791_12705</name>
</gene>
<protein>
    <submittedName>
        <fullName evidence="1">Uncharacterized protein</fullName>
    </submittedName>
</protein>
<dbReference type="EMBL" id="JAAGVB010000016">
    <property type="protein sequence ID" value="NEW33416.1"/>
    <property type="molecule type" value="Genomic_DNA"/>
</dbReference>
<evidence type="ECO:0000313" key="1">
    <source>
        <dbReference type="EMBL" id="NEW33416.1"/>
    </source>
</evidence>
<proteinExistence type="predicted"/>
<dbReference type="AlphaFoldDB" id="A0A6P1CQB0"/>
<name>A0A6P1CQB0_9NOCA</name>
<organism evidence="1 2">
    <name type="scientific">Nocardia cyriacigeorgica</name>
    <dbReference type="NCBI Taxonomy" id="135487"/>
    <lineage>
        <taxon>Bacteria</taxon>
        <taxon>Bacillati</taxon>
        <taxon>Actinomycetota</taxon>
        <taxon>Actinomycetes</taxon>
        <taxon>Mycobacteriales</taxon>
        <taxon>Nocardiaceae</taxon>
        <taxon>Nocardia</taxon>
    </lineage>
</organism>
<evidence type="ECO:0000313" key="2">
    <source>
        <dbReference type="Proteomes" id="UP000471166"/>
    </source>
</evidence>
<comment type="caution">
    <text evidence="1">The sequence shown here is derived from an EMBL/GenBank/DDBJ whole genome shotgun (WGS) entry which is preliminary data.</text>
</comment>
<accession>A0A6P1CQB0</accession>
<sequence length="75" mass="7977">MMTEEEGTVSGALDVTVDESGKGLVRYRDTDTWYTIGNLDAEPPRTWSSVAELVTAIEAGIGARDAAGNTIPFEA</sequence>
<reference evidence="1 2" key="1">
    <citation type="submission" date="2020-01" db="EMBL/GenBank/DDBJ databases">
        <title>Genetics and antimicrobial susceptibilities of Nocardia species isolated from the soil; a comparison with species isolated from humans.</title>
        <authorList>
            <person name="Carrasco G."/>
            <person name="Monzon S."/>
            <person name="Sansegundo M."/>
            <person name="Garcia E."/>
            <person name="Garrido N."/>
            <person name="Medina M.J."/>
            <person name="Villalon P."/>
            <person name="Ramirez-Arocha A.C."/>
            <person name="Jimenez P."/>
            <person name="Cuesta I."/>
            <person name="Valdezate S."/>
        </authorList>
    </citation>
    <scope>NUCLEOTIDE SEQUENCE [LARGE SCALE GENOMIC DNA]</scope>
    <source>
        <strain evidence="1 2">CNM20110626</strain>
    </source>
</reference>